<evidence type="ECO:0000256" key="5">
    <source>
        <dbReference type="ARBA" id="ARBA00022989"/>
    </source>
</evidence>
<feature type="transmembrane region" description="Helical" evidence="7">
    <location>
        <begin position="369"/>
        <end position="390"/>
    </location>
</feature>
<evidence type="ECO:0000256" key="2">
    <source>
        <dbReference type="ARBA" id="ARBA00005236"/>
    </source>
</evidence>
<evidence type="ECO:0000256" key="6">
    <source>
        <dbReference type="ARBA" id="ARBA00023136"/>
    </source>
</evidence>
<organism evidence="10 11">
    <name type="scientific">Shiella aurantiaca</name>
    <dbReference type="NCBI Taxonomy" id="3058365"/>
    <lineage>
        <taxon>Bacteria</taxon>
        <taxon>Pseudomonadati</taxon>
        <taxon>Bacteroidota</taxon>
        <taxon>Cytophagia</taxon>
        <taxon>Cytophagales</taxon>
        <taxon>Shiellaceae</taxon>
        <taxon>Shiella</taxon>
    </lineage>
</organism>
<dbReference type="PANTHER" id="PTHR30489">
    <property type="entry name" value="LIPOPROTEIN-RELEASING SYSTEM TRANSMEMBRANE PROTEIN LOLE"/>
    <property type="match status" value="1"/>
</dbReference>
<feature type="transmembrane region" description="Helical" evidence="7">
    <location>
        <begin position="328"/>
        <end position="348"/>
    </location>
</feature>
<comment type="similarity">
    <text evidence="2">Belongs to the ABC-4 integral membrane protein family. LolC/E subfamily.</text>
</comment>
<keyword evidence="11" id="KW-1185">Reference proteome</keyword>
<evidence type="ECO:0000256" key="4">
    <source>
        <dbReference type="ARBA" id="ARBA00022692"/>
    </source>
</evidence>
<dbReference type="PANTHER" id="PTHR30489:SF0">
    <property type="entry name" value="LIPOPROTEIN-RELEASING SYSTEM TRANSMEMBRANE PROTEIN LOLE"/>
    <property type="match status" value="1"/>
</dbReference>
<keyword evidence="3" id="KW-1003">Cell membrane</keyword>
<reference evidence="10" key="1">
    <citation type="submission" date="2023-06" db="EMBL/GenBank/DDBJ databases">
        <title>Cytophagales bacterium Strain LB-30, isolated from soil.</title>
        <authorList>
            <person name="Liu B."/>
        </authorList>
    </citation>
    <scope>NUCLEOTIDE SEQUENCE</scope>
    <source>
        <strain evidence="10">LB-30</strain>
    </source>
</reference>
<feature type="transmembrane region" description="Helical" evidence="7">
    <location>
        <begin position="20"/>
        <end position="46"/>
    </location>
</feature>
<proteinExistence type="inferred from homology"/>
<feature type="domain" description="ABC3 transporter permease C-terminal" evidence="8">
    <location>
        <begin position="280"/>
        <end position="402"/>
    </location>
</feature>
<keyword evidence="4 7" id="KW-0812">Transmembrane</keyword>
<name>A0ABT8F5I3_9BACT</name>
<evidence type="ECO:0000259" key="9">
    <source>
        <dbReference type="Pfam" id="PF12704"/>
    </source>
</evidence>
<evidence type="ECO:0000313" key="10">
    <source>
        <dbReference type="EMBL" id="MDN4165558.1"/>
    </source>
</evidence>
<comment type="subcellular location">
    <subcellularLocation>
        <location evidence="1">Cell membrane</location>
        <topology evidence="1">Multi-pass membrane protein</topology>
    </subcellularLocation>
</comment>
<evidence type="ECO:0000259" key="8">
    <source>
        <dbReference type="Pfam" id="PF02687"/>
    </source>
</evidence>
<gene>
    <name evidence="10" type="ORF">QWY31_08600</name>
</gene>
<evidence type="ECO:0000256" key="7">
    <source>
        <dbReference type="SAM" id="Phobius"/>
    </source>
</evidence>
<dbReference type="InterPro" id="IPR025857">
    <property type="entry name" value="MacB_PCD"/>
</dbReference>
<accession>A0ABT8F5I3</accession>
<dbReference type="Proteomes" id="UP001168552">
    <property type="component" value="Unassembled WGS sequence"/>
</dbReference>
<sequence length="407" mass="45512">MNLPFFIARKYFFSTRKRNFIHIISLVSMVGVAIGTMALVVVLSVFNGLEDLIRSLYQSFDPELQVQPYEGKSFVRTDSLYQVVLNTEGVALVTEVIEDNAYLRYMENEAVVKVKGVSDNFLDQNRLQNSIVAGRLLLQEGNIPYAVVGRGLQYRLGISISNDFYALQLYYPKNIQAGLTDPSRLTNRKLVMPSGVFALERQYDEQYVFVPLSLAQELMSYGDKRTSFEIKVAEGYSRSTVQKALSERLGTQFVVKNSDEQHASLLKAIRIEKLFVYLTFSFILAIASFNIFFSLTMLAIDKKKDIAVLRSMGATTSLVKKIFQFEGAIISLGGALIGLVAGLAVCFIQDRFGIISMGMESSILDAYPVKMNPLDFVFTGLSVIIITWLASFNPARLASKTSMAEHL</sequence>
<keyword evidence="5 7" id="KW-1133">Transmembrane helix</keyword>
<feature type="transmembrane region" description="Helical" evidence="7">
    <location>
        <begin position="274"/>
        <end position="300"/>
    </location>
</feature>
<evidence type="ECO:0000256" key="3">
    <source>
        <dbReference type="ARBA" id="ARBA00022475"/>
    </source>
</evidence>
<dbReference type="Pfam" id="PF12704">
    <property type="entry name" value="MacB_PCD"/>
    <property type="match status" value="1"/>
</dbReference>
<feature type="domain" description="MacB-like periplasmic core" evidence="9">
    <location>
        <begin position="25"/>
        <end position="246"/>
    </location>
</feature>
<dbReference type="InterPro" id="IPR051447">
    <property type="entry name" value="Lipoprotein-release_system"/>
</dbReference>
<evidence type="ECO:0000313" key="11">
    <source>
        <dbReference type="Proteomes" id="UP001168552"/>
    </source>
</evidence>
<dbReference type="InterPro" id="IPR003838">
    <property type="entry name" value="ABC3_permease_C"/>
</dbReference>
<comment type="caution">
    <text evidence="10">The sequence shown here is derived from an EMBL/GenBank/DDBJ whole genome shotgun (WGS) entry which is preliminary data.</text>
</comment>
<evidence type="ECO:0000256" key="1">
    <source>
        <dbReference type="ARBA" id="ARBA00004651"/>
    </source>
</evidence>
<dbReference type="Pfam" id="PF02687">
    <property type="entry name" value="FtsX"/>
    <property type="match status" value="1"/>
</dbReference>
<dbReference type="EMBL" id="JAUHJS010000004">
    <property type="protein sequence ID" value="MDN4165558.1"/>
    <property type="molecule type" value="Genomic_DNA"/>
</dbReference>
<protein>
    <submittedName>
        <fullName evidence="10">ABC transporter permease</fullName>
    </submittedName>
</protein>
<keyword evidence="6 7" id="KW-0472">Membrane</keyword>